<dbReference type="OrthoDB" id="2593732at2759"/>
<feature type="domain" description="Zn(2)-C6 fungal-type" evidence="7">
    <location>
        <begin position="17"/>
        <end position="45"/>
    </location>
</feature>
<protein>
    <recommendedName>
        <fullName evidence="7">Zn(2)-C6 fungal-type domain-containing protein</fullName>
    </recommendedName>
</protein>
<dbReference type="InterPro" id="IPR036864">
    <property type="entry name" value="Zn2-C6_fun-type_DNA-bd_sf"/>
</dbReference>
<dbReference type="InterPro" id="IPR021858">
    <property type="entry name" value="Fun_TF"/>
</dbReference>
<dbReference type="CDD" id="cd00067">
    <property type="entry name" value="GAL4"/>
    <property type="match status" value="1"/>
</dbReference>
<keyword evidence="4" id="KW-0238">DNA-binding</keyword>
<evidence type="ECO:0000256" key="4">
    <source>
        <dbReference type="ARBA" id="ARBA00023125"/>
    </source>
</evidence>
<dbReference type="EMBL" id="JAPZBU010000009">
    <property type="protein sequence ID" value="KAJ5388040.1"/>
    <property type="molecule type" value="Genomic_DNA"/>
</dbReference>
<name>A0A9X0B4R4_9EURO</name>
<dbReference type="RefSeq" id="XP_056485838.1">
    <property type="nucleotide sequence ID" value="XM_056635218.1"/>
</dbReference>
<dbReference type="SUPFAM" id="SSF57701">
    <property type="entry name" value="Zn2/Cys6 DNA-binding domain"/>
    <property type="match status" value="1"/>
</dbReference>
<evidence type="ECO:0000259" key="7">
    <source>
        <dbReference type="PROSITE" id="PS50048"/>
    </source>
</evidence>
<gene>
    <name evidence="8" type="ORF">N7509_010581</name>
</gene>
<comment type="caution">
    <text evidence="8">The sequence shown here is derived from an EMBL/GenBank/DDBJ whole genome shotgun (WGS) entry which is preliminary data.</text>
</comment>
<reference evidence="8" key="2">
    <citation type="journal article" date="2023" name="IMA Fungus">
        <title>Comparative genomic study of the Penicillium genus elucidates a diverse pangenome and 15 lateral gene transfer events.</title>
        <authorList>
            <person name="Petersen C."/>
            <person name="Sorensen T."/>
            <person name="Nielsen M.R."/>
            <person name="Sondergaard T.E."/>
            <person name="Sorensen J.L."/>
            <person name="Fitzpatrick D.A."/>
            <person name="Frisvad J.C."/>
            <person name="Nielsen K.L."/>
        </authorList>
    </citation>
    <scope>NUCLEOTIDE SEQUENCE</scope>
    <source>
        <strain evidence="8">IBT 29677</strain>
    </source>
</reference>
<dbReference type="GeneID" id="81374198"/>
<accession>A0A9X0B4R4</accession>
<dbReference type="AlphaFoldDB" id="A0A9X0B4R4"/>
<dbReference type="PROSITE" id="PS50048">
    <property type="entry name" value="ZN2_CY6_FUNGAL_2"/>
    <property type="match status" value="1"/>
</dbReference>
<dbReference type="PROSITE" id="PS00463">
    <property type="entry name" value="ZN2_CY6_FUNGAL_1"/>
    <property type="match status" value="1"/>
</dbReference>
<sequence length="498" mass="57024">MKTGASTAVSKRKTRSGCLTCKSRRIKCDETKPSCLRCVTTKRICEGYSTSPQQALSFDSLTDDERRAFLFFRSRTAHRIFGHRDVENWLPTLLQIGHKEAPVKHALTALASLHESLEPGNASTSIRRSGKHAEISAQMLALRHYTFAIKSVQTETPDMSHRPDIVLILCILFICFEQFRSGDAACLLHLSAGFRLLYWWRRKTATYSKLQEYSRPTVDFVNNQITPILQRLRVQFSLCMDSRHALKDLGVPLCLPPPIIPSSYTSLNSARVDFDRVMNYIFSSSERDMPVRDEAPRRASSTLLRQWKSALNSSSYQFPGEPPILQDCTIKLLNLYYHVSIIIAETYGSESETIFDNYIGHFQTAVELAENITSSWKDAQTFSLLFSFDLGFTPPLFLVASRCRHPLIRRRAVNMMLQSTFYHGAWQDRYSGLCAQRMIELEEENARTVVDHNDVLESQRIRKVSADLQESQCEILMQFTRWPFTPESPIHTTIVELK</sequence>
<proteinExistence type="predicted"/>
<dbReference type="Gene3D" id="4.10.240.10">
    <property type="entry name" value="Zn(2)-C6 fungal-type DNA-binding domain"/>
    <property type="match status" value="1"/>
</dbReference>
<dbReference type="Proteomes" id="UP001147747">
    <property type="component" value="Unassembled WGS sequence"/>
</dbReference>
<dbReference type="Pfam" id="PF00172">
    <property type="entry name" value="Zn_clus"/>
    <property type="match status" value="1"/>
</dbReference>
<keyword evidence="5" id="KW-0804">Transcription</keyword>
<dbReference type="Pfam" id="PF11951">
    <property type="entry name" value="Fungal_trans_2"/>
    <property type="match status" value="1"/>
</dbReference>
<keyword evidence="9" id="KW-1185">Reference proteome</keyword>
<dbReference type="InterPro" id="IPR001138">
    <property type="entry name" value="Zn2Cys6_DnaBD"/>
</dbReference>
<dbReference type="GO" id="GO:0003677">
    <property type="term" value="F:DNA binding"/>
    <property type="evidence" value="ECO:0007669"/>
    <property type="project" value="UniProtKB-KW"/>
</dbReference>
<dbReference type="GO" id="GO:0008270">
    <property type="term" value="F:zinc ion binding"/>
    <property type="evidence" value="ECO:0007669"/>
    <property type="project" value="InterPro"/>
</dbReference>
<keyword evidence="6" id="KW-0539">Nucleus</keyword>
<organism evidence="8 9">
    <name type="scientific">Penicillium cosmopolitanum</name>
    <dbReference type="NCBI Taxonomy" id="1131564"/>
    <lineage>
        <taxon>Eukaryota</taxon>
        <taxon>Fungi</taxon>
        <taxon>Dikarya</taxon>
        <taxon>Ascomycota</taxon>
        <taxon>Pezizomycotina</taxon>
        <taxon>Eurotiomycetes</taxon>
        <taxon>Eurotiomycetidae</taxon>
        <taxon>Eurotiales</taxon>
        <taxon>Aspergillaceae</taxon>
        <taxon>Penicillium</taxon>
    </lineage>
</organism>
<dbReference type="GO" id="GO:0000981">
    <property type="term" value="F:DNA-binding transcription factor activity, RNA polymerase II-specific"/>
    <property type="evidence" value="ECO:0007669"/>
    <property type="project" value="InterPro"/>
</dbReference>
<keyword evidence="2" id="KW-0862">Zinc</keyword>
<evidence type="ECO:0000256" key="2">
    <source>
        <dbReference type="ARBA" id="ARBA00022833"/>
    </source>
</evidence>
<keyword evidence="1" id="KW-0479">Metal-binding</keyword>
<evidence type="ECO:0000256" key="6">
    <source>
        <dbReference type="ARBA" id="ARBA00023242"/>
    </source>
</evidence>
<dbReference type="SMART" id="SM00066">
    <property type="entry name" value="GAL4"/>
    <property type="match status" value="1"/>
</dbReference>
<reference evidence="8" key="1">
    <citation type="submission" date="2022-12" db="EMBL/GenBank/DDBJ databases">
        <authorList>
            <person name="Petersen C."/>
        </authorList>
    </citation>
    <scope>NUCLEOTIDE SEQUENCE</scope>
    <source>
        <strain evidence="8">IBT 29677</strain>
    </source>
</reference>
<dbReference type="PANTHER" id="PTHR36206">
    <property type="entry name" value="ASPERCRYPTIN BIOSYNTHESIS CLUSTER-SPECIFIC TRANSCRIPTION REGULATOR ATNN-RELATED"/>
    <property type="match status" value="1"/>
</dbReference>
<evidence type="ECO:0000256" key="1">
    <source>
        <dbReference type="ARBA" id="ARBA00022723"/>
    </source>
</evidence>
<dbReference type="InterPro" id="IPR052360">
    <property type="entry name" value="Transcr_Regulatory_Proteins"/>
</dbReference>
<keyword evidence="3" id="KW-0805">Transcription regulation</keyword>
<dbReference type="PANTHER" id="PTHR36206:SF12">
    <property type="entry name" value="ASPERCRYPTIN BIOSYNTHESIS CLUSTER-SPECIFIC TRANSCRIPTION REGULATOR ATNN-RELATED"/>
    <property type="match status" value="1"/>
</dbReference>
<evidence type="ECO:0000313" key="8">
    <source>
        <dbReference type="EMBL" id="KAJ5388040.1"/>
    </source>
</evidence>
<evidence type="ECO:0000313" key="9">
    <source>
        <dbReference type="Proteomes" id="UP001147747"/>
    </source>
</evidence>
<evidence type="ECO:0000256" key="3">
    <source>
        <dbReference type="ARBA" id="ARBA00023015"/>
    </source>
</evidence>
<evidence type="ECO:0000256" key="5">
    <source>
        <dbReference type="ARBA" id="ARBA00023163"/>
    </source>
</evidence>